<keyword evidence="2" id="KW-1185">Reference proteome</keyword>
<evidence type="ECO:0000313" key="2">
    <source>
        <dbReference type="Proteomes" id="UP000664521"/>
    </source>
</evidence>
<reference evidence="1" key="1">
    <citation type="submission" date="2021-03" db="EMBL/GenBank/DDBJ databases">
        <authorList>
            <person name="Tagirdzhanova G."/>
        </authorList>
    </citation>
    <scope>NUCLEOTIDE SEQUENCE</scope>
</reference>
<accession>A0A8H3EPE7</accession>
<dbReference type="EMBL" id="CAJPDS010000009">
    <property type="protein sequence ID" value="CAF9910961.1"/>
    <property type="molecule type" value="Genomic_DNA"/>
</dbReference>
<comment type="caution">
    <text evidence="1">The sequence shown here is derived from an EMBL/GenBank/DDBJ whole genome shotgun (WGS) entry which is preliminary data.</text>
</comment>
<gene>
    <name evidence="1" type="ORF">HETSPECPRED_010248</name>
</gene>
<sequence>MSTYSIIIKNKSGLNQRYLLFNQPPIPTPNTASAFSNVWVRTSGTPSPKGKQELTIKTETFAMCGTLPEALASNVIIKETDETAVNLTGGANQKGTAPIMKIVADAPAFEAPYGTTSAANSFGITTKAWNNVEYKNKFWFGMGKYDDHNNVVPVACFPALPSQAYTLQPVVKFYVGTGAYVPGTAVNVTQIGSIGTINFTEAQAGQTIANITHQEDGTYSEPTFSYPPHPDGEERLLSQEAGSKALAIEG</sequence>
<organism evidence="1 2">
    <name type="scientific">Heterodermia speciosa</name>
    <dbReference type="NCBI Taxonomy" id="116794"/>
    <lineage>
        <taxon>Eukaryota</taxon>
        <taxon>Fungi</taxon>
        <taxon>Dikarya</taxon>
        <taxon>Ascomycota</taxon>
        <taxon>Pezizomycotina</taxon>
        <taxon>Lecanoromycetes</taxon>
        <taxon>OSLEUM clade</taxon>
        <taxon>Lecanoromycetidae</taxon>
        <taxon>Caliciales</taxon>
        <taxon>Physciaceae</taxon>
        <taxon>Heterodermia</taxon>
    </lineage>
</organism>
<dbReference type="Proteomes" id="UP000664521">
    <property type="component" value="Unassembled WGS sequence"/>
</dbReference>
<protein>
    <submittedName>
        <fullName evidence="1">Uncharacterized protein</fullName>
    </submittedName>
</protein>
<dbReference type="OrthoDB" id="5413269at2759"/>
<name>A0A8H3EPE7_9LECA</name>
<evidence type="ECO:0000313" key="1">
    <source>
        <dbReference type="EMBL" id="CAF9910961.1"/>
    </source>
</evidence>
<proteinExistence type="predicted"/>
<dbReference type="AlphaFoldDB" id="A0A8H3EPE7"/>